<dbReference type="KEGG" id="spar:SPRG_13262"/>
<dbReference type="OrthoDB" id="59943at2759"/>
<reference evidence="2 3" key="1">
    <citation type="journal article" date="2013" name="PLoS Genet.">
        <title>Distinctive expansion of potential virulence genes in the genome of the oomycete fish pathogen Saprolegnia parasitica.</title>
        <authorList>
            <person name="Jiang R.H."/>
            <person name="de Bruijn I."/>
            <person name="Haas B.J."/>
            <person name="Belmonte R."/>
            <person name="Lobach L."/>
            <person name="Christie J."/>
            <person name="van den Ackerveken G."/>
            <person name="Bottin A."/>
            <person name="Bulone V."/>
            <person name="Diaz-Moreno S.M."/>
            <person name="Dumas B."/>
            <person name="Fan L."/>
            <person name="Gaulin E."/>
            <person name="Govers F."/>
            <person name="Grenville-Briggs L.J."/>
            <person name="Horner N.R."/>
            <person name="Levin J.Z."/>
            <person name="Mammella M."/>
            <person name="Meijer H.J."/>
            <person name="Morris P."/>
            <person name="Nusbaum C."/>
            <person name="Oome S."/>
            <person name="Phillips A.J."/>
            <person name="van Rooyen D."/>
            <person name="Rzeszutek E."/>
            <person name="Saraiva M."/>
            <person name="Secombes C.J."/>
            <person name="Seidl M.F."/>
            <person name="Snel B."/>
            <person name="Stassen J.H."/>
            <person name="Sykes S."/>
            <person name="Tripathy S."/>
            <person name="van den Berg H."/>
            <person name="Vega-Arreguin J.C."/>
            <person name="Wawra S."/>
            <person name="Young S.K."/>
            <person name="Zeng Q."/>
            <person name="Dieguez-Uribeondo J."/>
            <person name="Russ C."/>
            <person name="Tyler B.M."/>
            <person name="van West P."/>
        </authorList>
    </citation>
    <scope>NUCLEOTIDE SEQUENCE [LARGE SCALE GENOMIC DNA]</scope>
    <source>
        <strain evidence="2 3">CBS 223.65</strain>
    </source>
</reference>
<protein>
    <submittedName>
        <fullName evidence="2">Uncharacterized protein</fullName>
    </submittedName>
</protein>
<evidence type="ECO:0000313" key="2">
    <source>
        <dbReference type="EMBL" id="KDO20564.1"/>
    </source>
</evidence>
<dbReference type="Proteomes" id="UP000030745">
    <property type="component" value="Unassembled WGS sequence"/>
</dbReference>
<sequence length="204" mass="22961">MTHYLYFPAPMLAPWDIVRPRHWYPHMNLEQSLMDLELAEFASAMFPPRSTSLLPTPTSDDAFFADLPIGANPAAAIRADDTEAMHTRACSNYSFSTASVIDEKGRRVSSIRRRYEDSDGRLKAVHEREVDGKRFVTKWSKQNKEDKGEHVTQLSDGIDKAGFEALWAETPFHKAHAKQAAKDKLEANEDKTALEDAEPEAPTA</sequence>
<feature type="region of interest" description="Disordered" evidence="1">
    <location>
        <begin position="174"/>
        <end position="204"/>
    </location>
</feature>
<organism evidence="2 3">
    <name type="scientific">Saprolegnia parasitica (strain CBS 223.65)</name>
    <dbReference type="NCBI Taxonomy" id="695850"/>
    <lineage>
        <taxon>Eukaryota</taxon>
        <taxon>Sar</taxon>
        <taxon>Stramenopiles</taxon>
        <taxon>Oomycota</taxon>
        <taxon>Saprolegniomycetes</taxon>
        <taxon>Saprolegniales</taxon>
        <taxon>Saprolegniaceae</taxon>
        <taxon>Saprolegnia</taxon>
    </lineage>
</organism>
<proteinExistence type="predicted"/>
<name>A0A067BPY6_SAPPC</name>
<keyword evidence="3" id="KW-1185">Reference proteome</keyword>
<dbReference type="VEuPathDB" id="FungiDB:SPRG_13262"/>
<dbReference type="RefSeq" id="XP_012208752.1">
    <property type="nucleotide sequence ID" value="XM_012353362.1"/>
</dbReference>
<dbReference type="OMA" id="MLAPWDI"/>
<accession>A0A067BPY6</accession>
<feature type="compositionally biased region" description="Acidic residues" evidence="1">
    <location>
        <begin position="195"/>
        <end position="204"/>
    </location>
</feature>
<dbReference type="GeneID" id="24135152"/>
<evidence type="ECO:0000256" key="1">
    <source>
        <dbReference type="SAM" id="MobiDB-lite"/>
    </source>
</evidence>
<feature type="compositionally biased region" description="Basic and acidic residues" evidence="1">
    <location>
        <begin position="180"/>
        <end position="194"/>
    </location>
</feature>
<dbReference type="AlphaFoldDB" id="A0A067BPY6"/>
<gene>
    <name evidence="2" type="ORF">SPRG_13262</name>
</gene>
<evidence type="ECO:0000313" key="3">
    <source>
        <dbReference type="Proteomes" id="UP000030745"/>
    </source>
</evidence>
<dbReference type="EMBL" id="KK583309">
    <property type="protein sequence ID" value="KDO20564.1"/>
    <property type="molecule type" value="Genomic_DNA"/>
</dbReference>